<feature type="domain" description="AprE-like beta-barrel" evidence="13">
    <location>
        <begin position="338"/>
        <end position="423"/>
    </location>
</feature>
<keyword evidence="4 9" id="KW-1003">Cell membrane</keyword>
<evidence type="ECO:0000256" key="10">
    <source>
        <dbReference type="SAM" id="Coils"/>
    </source>
</evidence>
<evidence type="ECO:0000259" key="13">
    <source>
        <dbReference type="Pfam" id="PF26002"/>
    </source>
</evidence>
<evidence type="ECO:0000256" key="9">
    <source>
        <dbReference type="RuleBase" id="RU365093"/>
    </source>
</evidence>
<proteinExistence type="inferred from homology"/>
<keyword evidence="6 9" id="KW-0812">Transmembrane</keyword>
<evidence type="ECO:0000256" key="6">
    <source>
        <dbReference type="ARBA" id="ARBA00022692"/>
    </source>
</evidence>
<keyword evidence="7 9" id="KW-1133">Transmembrane helix</keyword>
<dbReference type="PANTHER" id="PTHR30386:SF17">
    <property type="entry name" value="ALKALINE PROTEASE SECRETION PROTEIN APRE"/>
    <property type="match status" value="1"/>
</dbReference>
<dbReference type="Gene3D" id="1.10.287.470">
    <property type="entry name" value="Helix hairpin bin"/>
    <property type="match status" value="1"/>
</dbReference>
<evidence type="ECO:0000256" key="8">
    <source>
        <dbReference type="ARBA" id="ARBA00023136"/>
    </source>
</evidence>
<dbReference type="Pfam" id="PF25994">
    <property type="entry name" value="HH_AprE"/>
    <property type="match status" value="1"/>
</dbReference>
<dbReference type="RefSeq" id="WP_099460628.1">
    <property type="nucleotide sequence ID" value="NZ_PEHN01000024.1"/>
</dbReference>
<organism evidence="14 15">
    <name type="scientific">Yersinia bercovieri</name>
    <dbReference type="NCBI Taxonomy" id="634"/>
    <lineage>
        <taxon>Bacteria</taxon>
        <taxon>Pseudomonadati</taxon>
        <taxon>Pseudomonadota</taxon>
        <taxon>Gammaproteobacteria</taxon>
        <taxon>Enterobacterales</taxon>
        <taxon>Yersiniaceae</taxon>
        <taxon>Yersinia</taxon>
    </lineage>
</organism>
<dbReference type="EMBL" id="PEHN01000024">
    <property type="protein sequence ID" value="PHZ26234.1"/>
    <property type="molecule type" value="Genomic_DNA"/>
</dbReference>
<feature type="transmembrane region" description="Helical" evidence="9">
    <location>
        <begin position="30"/>
        <end position="51"/>
    </location>
</feature>
<accession>A0A2G4TZ42</accession>
<evidence type="ECO:0000313" key="15">
    <source>
        <dbReference type="Proteomes" id="UP000229378"/>
    </source>
</evidence>
<dbReference type="GO" id="GO:0005886">
    <property type="term" value="C:plasma membrane"/>
    <property type="evidence" value="ECO:0007669"/>
    <property type="project" value="UniProtKB-SubCell"/>
</dbReference>
<keyword evidence="10" id="KW-0175">Coiled coil</keyword>
<dbReference type="InterPro" id="IPR058982">
    <property type="entry name" value="Beta-barrel_AprE"/>
</dbReference>
<dbReference type="InterPro" id="IPR006144">
    <property type="entry name" value="Secretion_HlyD_CS"/>
</dbReference>
<dbReference type="InterPro" id="IPR010129">
    <property type="entry name" value="T1SS_HlyD"/>
</dbReference>
<evidence type="ECO:0000256" key="2">
    <source>
        <dbReference type="ARBA" id="ARBA00009477"/>
    </source>
</evidence>
<dbReference type="GO" id="GO:0009306">
    <property type="term" value="P:protein secretion"/>
    <property type="evidence" value="ECO:0007669"/>
    <property type="project" value="InterPro"/>
</dbReference>
<comment type="subcellular location">
    <subcellularLocation>
        <location evidence="1 9">Cell inner membrane</location>
        <topology evidence="1 9">Single-pass membrane protein</topology>
    </subcellularLocation>
</comment>
<name>A0A2G4TZ42_YERBE</name>
<dbReference type="SUPFAM" id="SSF111369">
    <property type="entry name" value="HlyD-like secretion proteins"/>
    <property type="match status" value="2"/>
</dbReference>
<keyword evidence="8 9" id="KW-0472">Membrane</keyword>
<dbReference type="InterPro" id="IPR050739">
    <property type="entry name" value="MFP"/>
</dbReference>
<evidence type="ECO:0000313" key="14">
    <source>
        <dbReference type="EMBL" id="PHZ26234.1"/>
    </source>
</evidence>
<sequence>MLPETGRDLSMAVGSGQQNPPPLQINSGKYLRLGGGLVVGGFIGFLLWAGLAPLDKGIAVMGQIVVAENRKVIQPLQGGRIQQLHVIEGDEVEQGQLLITLDDTAIRSHRDNLQHQYLSALAQESRLIAEQHDWPEIDFPEVLLQDSAQYLVERTIALQRQLFLHRRQAQRSEIARLSAQITRHQSRLSGLQALRDNNQHQLDLFQQQLHGVLSLAKNGHVAQNQLLDMERQAISLRTRVEQDSSDITEAYKLIDETEQHISQRREQYQSENREQLAKAQQATQELEQRLSVAEFELENTRVTAPVSGSVIALAQHTVGGVVSTGQTLMELVPSGQPLLVEAQLPVALIDKAMVGLPVDLNFSAFNQSTTPRLYGSVLRIGADRIQHPQTLEPYYPLTIVFDINQTPLKIRPGMSVDVFIRTGERSLLNYLFKPLTDRLHVAFAEE</sequence>
<dbReference type="NCBIfam" id="TIGR01843">
    <property type="entry name" value="type_I_hlyD"/>
    <property type="match status" value="1"/>
</dbReference>
<dbReference type="PANTHER" id="PTHR30386">
    <property type="entry name" value="MEMBRANE FUSION SUBUNIT OF EMRAB-TOLC MULTIDRUG EFFLUX PUMP"/>
    <property type="match status" value="1"/>
</dbReference>
<keyword evidence="5 9" id="KW-0997">Cell inner membrane</keyword>
<feature type="coiled-coil region" evidence="10">
    <location>
        <begin position="167"/>
        <end position="194"/>
    </location>
</feature>
<evidence type="ECO:0000256" key="7">
    <source>
        <dbReference type="ARBA" id="ARBA00022989"/>
    </source>
</evidence>
<feature type="coiled-coil region" evidence="10">
    <location>
        <begin position="254"/>
        <end position="296"/>
    </location>
</feature>
<feature type="region of interest" description="Disordered" evidence="11">
    <location>
        <begin position="1"/>
        <end position="20"/>
    </location>
</feature>
<evidence type="ECO:0000256" key="5">
    <source>
        <dbReference type="ARBA" id="ARBA00022519"/>
    </source>
</evidence>
<gene>
    <name evidence="14" type="ORF">CS533_17415</name>
</gene>
<dbReference type="AlphaFoldDB" id="A0A2G4TZ42"/>
<dbReference type="PRINTS" id="PR01490">
    <property type="entry name" value="RTXTOXIND"/>
</dbReference>
<feature type="domain" description="AprE-like long alpha-helical hairpin" evidence="12">
    <location>
        <begin position="107"/>
        <end position="294"/>
    </location>
</feature>
<evidence type="ECO:0000256" key="3">
    <source>
        <dbReference type="ARBA" id="ARBA00022448"/>
    </source>
</evidence>
<evidence type="ECO:0000256" key="4">
    <source>
        <dbReference type="ARBA" id="ARBA00022475"/>
    </source>
</evidence>
<protein>
    <recommendedName>
        <fullName evidence="9">Membrane fusion protein (MFP) family protein</fullName>
    </recommendedName>
</protein>
<dbReference type="InterPro" id="IPR058781">
    <property type="entry name" value="HH_AprE-like"/>
</dbReference>
<keyword evidence="3 9" id="KW-0813">Transport</keyword>
<dbReference type="Gene3D" id="2.40.30.170">
    <property type="match status" value="1"/>
</dbReference>
<comment type="caution">
    <text evidence="14">The sequence shown here is derived from an EMBL/GenBank/DDBJ whole genome shotgun (WGS) entry which is preliminary data.</text>
</comment>
<evidence type="ECO:0000259" key="12">
    <source>
        <dbReference type="Pfam" id="PF25994"/>
    </source>
</evidence>
<evidence type="ECO:0000256" key="11">
    <source>
        <dbReference type="SAM" id="MobiDB-lite"/>
    </source>
</evidence>
<reference evidence="14 15" key="1">
    <citation type="submission" date="2017-10" db="EMBL/GenBank/DDBJ databases">
        <authorList>
            <person name="Banno H."/>
            <person name="Chua N.-H."/>
        </authorList>
    </citation>
    <scope>NUCLEOTIDE SEQUENCE [LARGE SCALE GENOMIC DNA]</scope>
    <source>
        <strain evidence="14 15">SCPM-O-B-7607</strain>
    </source>
</reference>
<dbReference type="Pfam" id="PF26002">
    <property type="entry name" value="Beta-barrel_AprE"/>
    <property type="match status" value="1"/>
</dbReference>
<evidence type="ECO:0000256" key="1">
    <source>
        <dbReference type="ARBA" id="ARBA00004377"/>
    </source>
</evidence>
<dbReference type="PROSITE" id="PS00543">
    <property type="entry name" value="HLYD_FAMILY"/>
    <property type="match status" value="1"/>
</dbReference>
<dbReference type="Proteomes" id="UP000229378">
    <property type="component" value="Unassembled WGS sequence"/>
</dbReference>
<comment type="similarity">
    <text evidence="2 9">Belongs to the membrane fusion protein (MFP) (TC 8.A.1) family.</text>
</comment>
<dbReference type="Gene3D" id="2.40.50.100">
    <property type="match status" value="2"/>
</dbReference>